<dbReference type="InterPro" id="IPR053178">
    <property type="entry name" value="Osmoadaptation_assoc"/>
</dbReference>
<dbReference type="AlphaFoldDB" id="A0A2P4ZE68"/>
<sequence>MSNNLVWINPATTSPVDRAKTRREIMQKVAQKRRAEPKHRHPNSRQLPVFIPRNGLHESAAEYKQIQALHVAERPSQTKPDGVYIHPDTTYLRTPATTYSAVLAKTNLHFLDLSLLTSVGVGRYTGQRLLESPQTIAHFFTGRNWSYFQYVPLHYQQSVLIRSAADCVLARVRCSLTPGDQRWELYALSAYSRALSKLQDAMDTTPQRITAELLCATQMLGLYELLNPSRGDAWKKHTAGATSLIQLRGPLNYQSEFEKCLFLGYVGPMATEAILNNEACFLDRPAWKAVLLSIITDDPLVPERSTMVISIMLIFVTIPTLFNRFTDVICHNPDQPLQVITELASRAHKLRTSLQDWYHTYIQPSGTPIHDPTYGDRYYDALVIYYICMIYSSRLNTCIHSQDKPSVYKLEEECQRFAKIIVSLHQRGGSSANRQGSLLLAQKLPIAEATIESGDAWKTQLSIGNSHSHIFKMSREAFHTWCKLFGRKIS</sequence>
<dbReference type="EMBL" id="JPDN02000036">
    <property type="protein sequence ID" value="PON22584.1"/>
    <property type="molecule type" value="Genomic_DNA"/>
</dbReference>
<dbReference type="PANTHER" id="PTHR38111:SF6">
    <property type="entry name" value="FINGER DOMAIN PROTEIN, PUTATIVE (AFU_ORTHOLOGUE AFUA_8G01940)-RELATED"/>
    <property type="match status" value="1"/>
</dbReference>
<evidence type="ECO:0008006" key="4">
    <source>
        <dbReference type="Google" id="ProtNLM"/>
    </source>
</evidence>
<dbReference type="RefSeq" id="XP_024404897.1">
    <property type="nucleotide sequence ID" value="XM_024550342.1"/>
</dbReference>
<dbReference type="GeneID" id="36347781"/>
<proteinExistence type="predicted"/>
<evidence type="ECO:0000313" key="2">
    <source>
        <dbReference type="EMBL" id="PON22584.1"/>
    </source>
</evidence>
<dbReference type="Pfam" id="PF11951">
    <property type="entry name" value="Fungal_trans_2"/>
    <property type="match status" value="1"/>
</dbReference>
<protein>
    <recommendedName>
        <fullName evidence="4">C6 zinc finger domain-containing protein</fullName>
    </recommendedName>
</protein>
<comment type="caution">
    <text evidence="2">The sequence shown here is derived from an EMBL/GenBank/DDBJ whole genome shotgun (WGS) entry which is preliminary data.</text>
</comment>
<dbReference type="Proteomes" id="UP000054821">
    <property type="component" value="Unassembled WGS sequence"/>
</dbReference>
<dbReference type="PANTHER" id="PTHR38111">
    <property type="entry name" value="ZN(2)-C6 FUNGAL-TYPE DOMAIN-CONTAINING PROTEIN-RELATED"/>
    <property type="match status" value="1"/>
</dbReference>
<keyword evidence="3" id="KW-1185">Reference proteome</keyword>
<accession>A0A2P4ZE68</accession>
<name>A0A2P4ZE68_9HYPO</name>
<evidence type="ECO:0000256" key="1">
    <source>
        <dbReference type="ARBA" id="ARBA00023242"/>
    </source>
</evidence>
<dbReference type="InterPro" id="IPR021858">
    <property type="entry name" value="Fun_TF"/>
</dbReference>
<keyword evidence="1" id="KW-0539">Nucleus</keyword>
<reference evidence="2 3" key="1">
    <citation type="journal article" date="2016" name="Genome Announc.">
        <title>Draft Whole-Genome Sequence of Trichoderma gamsii T6085, a Promising Biocontrol Agent of Fusarium Head Blight on Wheat.</title>
        <authorList>
            <person name="Baroncelli R."/>
            <person name="Zapparata A."/>
            <person name="Piaggeschi G."/>
            <person name="Sarrocco S."/>
            <person name="Vannacci G."/>
        </authorList>
    </citation>
    <scope>NUCLEOTIDE SEQUENCE [LARGE SCALE GENOMIC DNA]</scope>
    <source>
        <strain evidence="2 3">T6085</strain>
    </source>
</reference>
<organism evidence="2 3">
    <name type="scientific">Trichoderma gamsii</name>
    <dbReference type="NCBI Taxonomy" id="398673"/>
    <lineage>
        <taxon>Eukaryota</taxon>
        <taxon>Fungi</taxon>
        <taxon>Dikarya</taxon>
        <taxon>Ascomycota</taxon>
        <taxon>Pezizomycotina</taxon>
        <taxon>Sordariomycetes</taxon>
        <taxon>Hypocreomycetidae</taxon>
        <taxon>Hypocreales</taxon>
        <taxon>Hypocreaceae</taxon>
        <taxon>Trichoderma</taxon>
    </lineage>
</organism>
<dbReference type="STRING" id="398673.A0A2P4ZE68"/>
<evidence type="ECO:0000313" key="3">
    <source>
        <dbReference type="Proteomes" id="UP000054821"/>
    </source>
</evidence>
<gene>
    <name evidence="2" type="ORF">TGAM01_v208473</name>
</gene>